<dbReference type="InterPro" id="IPR027417">
    <property type="entry name" value="P-loop_NTPase"/>
</dbReference>
<evidence type="ECO:0000313" key="4">
    <source>
        <dbReference type="Proteomes" id="UP001214250"/>
    </source>
</evidence>
<gene>
    <name evidence="3" type="ORF">PQO03_04125</name>
</gene>
<dbReference type="Gene3D" id="3.40.50.300">
    <property type="entry name" value="P-loop containing nucleotide triphosphate hydrolases"/>
    <property type="match status" value="2"/>
</dbReference>
<dbReference type="EMBL" id="CP117811">
    <property type="protein sequence ID" value="WDE97142.1"/>
    <property type="molecule type" value="Genomic_DNA"/>
</dbReference>
<dbReference type="PANTHER" id="PTHR32114:SF2">
    <property type="entry name" value="ABC TRANSPORTER ABCH.3"/>
    <property type="match status" value="1"/>
</dbReference>
<keyword evidence="1" id="KW-0175">Coiled coil</keyword>
<dbReference type="Proteomes" id="UP001214250">
    <property type="component" value="Chromosome 1"/>
</dbReference>
<name>A0ABY7VSX3_9BACT</name>
<reference evidence="3 4" key="1">
    <citation type="submission" date="2023-02" db="EMBL/GenBank/DDBJ databases">
        <title>Genome sequence of Lentisphaera profundi SAORIC-696.</title>
        <authorList>
            <person name="Kim e."/>
            <person name="Cho J.-C."/>
            <person name="Choi A."/>
            <person name="Kang I."/>
        </authorList>
    </citation>
    <scope>NUCLEOTIDE SEQUENCE [LARGE SCALE GENOMIC DNA]</scope>
    <source>
        <strain evidence="3 4">SAORIC-696</strain>
    </source>
</reference>
<feature type="coiled-coil region" evidence="1">
    <location>
        <begin position="380"/>
        <end position="407"/>
    </location>
</feature>
<dbReference type="SUPFAM" id="SSF52540">
    <property type="entry name" value="P-loop containing nucleoside triphosphate hydrolases"/>
    <property type="match status" value="1"/>
</dbReference>
<sequence>MKIHKLKFKNLNSLKGEWQIDFDEPEFRDNGLFAIMGPTGAGKTTILDAICLALYYRTPRLDKVNSSHNEIMTRHTGECFSEVEFSVNAKRYRSCWYQQRASKKADGKLQPLRLELVDMESGKPMETQIKKIQPLIEKITGLNYDRFIRSVMLAQGGFTAFLKAKEEEKAGMLEEMTGTEIYTLIGMKIFECEKVEKEQLALLQARLGESKLLSEEQVEDLQNHKGTKGLELKLEITKQKELKDKLGWHENLIKISSNIEADRLNELNSKKELEAFLPQQKRLDRYVPALALQAKYEEFKKISTDLDSVVKAGQQLAKQAKEKEIEFIGSDLAQKQKNDEIEVFELAREKEEKMIREKLIPLDQELAKIMVEHESQEKLFTSKSKELQILLKEIEEVKNKLALDQKNVLAQNSWLDKNKSLVALEAQLPLIKDSLNRLKLKSDDLHKEQLSFDANQGLAIKAKEQSKSLAQNAEKSQAELTEITNLHSEKKTYLEVKLAGRELDNLTNESYQFDQQLKDLLHLKKLAGELLEKQERKSEKLVKLQASQKNQQEEGKELELIEVNLKQSQDLVEARRLIWEREKQICSLELYRQQLQEEESCPLCGSKDHPGIKAYAKIELSSSEASYQEAQAQENDYVLRHNKLKTKFELTKQEITNSQEALEIDGLEFEKIHQAYLSLSAQLELKSEFTDKEELQSVELEKQQEQQRLKQNLSELKQLTKELNLLEIKLQEATRKSQKISTDSLIQLKEYKAQEQALELQESKVRELKSDVQKEQEGIKSTLKKLDMSLPADKQIPAFLTKLQDEFEIYKKNLVDVQALTQSCAIHEASLQGKAGTEKKLNSAHQTEQEKFEILSKSLKELQLKRRELYGEKNIEHCRKQFQEKSNVLQVNLKKLVEARQIQQTAFKVLTTQLQDNQIQEKLSAQELTQVKISFESSLKASEFTDEMDLKAAFLPESEYQVLSKKSEKLKLSYNAATTSLKNSEQSYQLELDKKLTLESYEDLKQVDLALVQVLAEITRQINGFEFKLKANTEEQEKSAELSQLILDQEKVLKSWSHLSSLIGDAKGEKFSRFAQSISLEYLTDLANEHLLRLFPRYELKVGEKLELQILDSYQADIIRPVSTLSGGESFLVSLALALGLSDLASDTVSIESLFLDEGFGTLDAETLDVALDALDSLKNSGRMVGVISHVEALKERITTRIQVFAANGVSHLEERFRIMAKA</sequence>
<keyword evidence="4" id="KW-1185">Reference proteome</keyword>
<feature type="domain" description="Rad50/SbcC-type AAA" evidence="2">
    <location>
        <begin position="5"/>
        <end position="242"/>
    </location>
</feature>
<dbReference type="RefSeq" id="WP_274151349.1">
    <property type="nucleotide sequence ID" value="NZ_CP117811.1"/>
</dbReference>
<proteinExistence type="predicted"/>
<organism evidence="3 4">
    <name type="scientific">Lentisphaera profundi</name>
    <dbReference type="NCBI Taxonomy" id="1658616"/>
    <lineage>
        <taxon>Bacteria</taxon>
        <taxon>Pseudomonadati</taxon>
        <taxon>Lentisphaerota</taxon>
        <taxon>Lentisphaeria</taxon>
        <taxon>Lentisphaerales</taxon>
        <taxon>Lentisphaeraceae</taxon>
        <taxon>Lentisphaera</taxon>
    </lineage>
</organism>
<dbReference type="Pfam" id="PF13476">
    <property type="entry name" value="AAA_23"/>
    <property type="match status" value="1"/>
</dbReference>
<dbReference type="PANTHER" id="PTHR32114">
    <property type="entry name" value="ABC TRANSPORTER ABCH.3"/>
    <property type="match status" value="1"/>
</dbReference>
<dbReference type="InterPro" id="IPR038729">
    <property type="entry name" value="Rad50/SbcC_AAA"/>
</dbReference>
<evidence type="ECO:0000313" key="3">
    <source>
        <dbReference type="EMBL" id="WDE97142.1"/>
    </source>
</evidence>
<protein>
    <submittedName>
        <fullName evidence="3">AAA family ATPase</fullName>
    </submittedName>
</protein>
<evidence type="ECO:0000256" key="1">
    <source>
        <dbReference type="SAM" id="Coils"/>
    </source>
</evidence>
<dbReference type="Pfam" id="PF13558">
    <property type="entry name" value="SbcC_Walker_B"/>
    <property type="match status" value="1"/>
</dbReference>
<feature type="coiled-coil region" evidence="1">
    <location>
        <begin position="692"/>
        <end position="820"/>
    </location>
</feature>
<evidence type="ECO:0000259" key="2">
    <source>
        <dbReference type="Pfam" id="PF13476"/>
    </source>
</evidence>
<accession>A0ABY7VSX3</accession>